<feature type="repeat" description="Pumilio" evidence="2">
    <location>
        <begin position="276"/>
        <end position="314"/>
    </location>
</feature>
<dbReference type="Pfam" id="PF00806">
    <property type="entry name" value="PUF"/>
    <property type="match status" value="6"/>
</dbReference>
<dbReference type="Proteomes" id="UP001152797">
    <property type="component" value="Unassembled WGS sequence"/>
</dbReference>
<dbReference type="PROSITE" id="PS50303">
    <property type="entry name" value="PUM_HD"/>
    <property type="match status" value="1"/>
</dbReference>
<dbReference type="EMBL" id="CAMXCT020002100">
    <property type="protein sequence ID" value="CAL1149008.1"/>
    <property type="molecule type" value="Genomic_DNA"/>
</dbReference>
<dbReference type="PANTHER" id="PTHR12537:SF12">
    <property type="entry name" value="MATERNAL PROTEIN PUMILIO"/>
    <property type="match status" value="1"/>
</dbReference>
<feature type="repeat" description="Pumilio" evidence="2">
    <location>
        <begin position="203"/>
        <end position="238"/>
    </location>
</feature>
<proteinExistence type="predicted"/>
<accession>A0A9P1CRI0</accession>
<evidence type="ECO:0000256" key="2">
    <source>
        <dbReference type="PROSITE-ProRule" id="PRU00317"/>
    </source>
</evidence>
<evidence type="ECO:0000313" key="6">
    <source>
        <dbReference type="EMBL" id="CAL4782945.1"/>
    </source>
</evidence>
<evidence type="ECO:0000313" key="7">
    <source>
        <dbReference type="Proteomes" id="UP001152797"/>
    </source>
</evidence>
<dbReference type="InterPro" id="IPR033133">
    <property type="entry name" value="PUM-HD"/>
</dbReference>
<protein>
    <submittedName>
        <fullName evidence="6">Pumilio-like 5</fullName>
    </submittedName>
</protein>
<dbReference type="OrthoDB" id="427405at2759"/>
<dbReference type="SMART" id="SM00025">
    <property type="entry name" value="Pumilio"/>
    <property type="match status" value="6"/>
</dbReference>
<dbReference type="InterPro" id="IPR016024">
    <property type="entry name" value="ARM-type_fold"/>
</dbReference>
<dbReference type="PROSITE" id="PS50302">
    <property type="entry name" value="PUM"/>
    <property type="match status" value="5"/>
</dbReference>
<keyword evidence="1" id="KW-0677">Repeat</keyword>
<evidence type="ECO:0000313" key="5">
    <source>
        <dbReference type="EMBL" id="CAL1149008.1"/>
    </source>
</evidence>
<dbReference type="EMBL" id="CAMXCT010002100">
    <property type="protein sequence ID" value="CAI3995633.1"/>
    <property type="molecule type" value="Genomic_DNA"/>
</dbReference>
<dbReference type="InterPro" id="IPR011989">
    <property type="entry name" value="ARM-like"/>
</dbReference>
<organism evidence="4">
    <name type="scientific">Cladocopium goreaui</name>
    <dbReference type="NCBI Taxonomy" id="2562237"/>
    <lineage>
        <taxon>Eukaryota</taxon>
        <taxon>Sar</taxon>
        <taxon>Alveolata</taxon>
        <taxon>Dinophyceae</taxon>
        <taxon>Suessiales</taxon>
        <taxon>Symbiodiniaceae</taxon>
        <taxon>Cladocopium</taxon>
    </lineage>
</organism>
<dbReference type="GO" id="GO:0010608">
    <property type="term" value="P:post-transcriptional regulation of gene expression"/>
    <property type="evidence" value="ECO:0007669"/>
    <property type="project" value="TreeGrafter"/>
</dbReference>
<dbReference type="EMBL" id="CAMXCT030002100">
    <property type="protein sequence ID" value="CAL4782945.1"/>
    <property type="molecule type" value="Genomic_DNA"/>
</dbReference>
<feature type="repeat" description="Pumilio" evidence="2">
    <location>
        <begin position="362"/>
        <end position="397"/>
    </location>
</feature>
<dbReference type="AlphaFoldDB" id="A0A9P1CRI0"/>
<keyword evidence="7" id="KW-1185">Reference proteome</keyword>
<name>A0A9P1CRI0_9DINO</name>
<dbReference type="Gene3D" id="1.25.10.10">
    <property type="entry name" value="Leucine-rich Repeat Variant"/>
    <property type="match status" value="1"/>
</dbReference>
<comment type="caution">
    <text evidence="4">The sequence shown here is derived from an EMBL/GenBank/DDBJ whole genome shotgun (WGS) entry which is preliminary data.</text>
</comment>
<evidence type="ECO:0000256" key="1">
    <source>
        <dbReference type="ARBA" id="ARBA00022737"/>
    </source>
</evidence>
<evidence type="ECO:0000259" key="3">
    <source>
        <dbReference type="PROSITE" id="PS50303"/>
    </source>
</evidence>
<reference evidence="5" key="2">
    <citation type="submission" date="2024-04" db="EMBL/GenBank/DDBJ databases">
        <authorList>
            <person name="Chen Y."/>
            <person name="Shah S."/>
            <person name="Dougan E. K."/>
            <person name="Thang M."/>
            <person name="Chan C."/>
        </authorList>
    </citation>
    <scope>NUCLEOTIDE SEQUENCE [LARGE SCALE GENOMIC DNA]</scope>
</reference>
<dbReference type="PANTHER" id="PTHR12537">
    <property type="entry name" value="RNA BINDING PROTEIN PUMILIO-RELATED"/>
    <property type="match status" value="1"/>
</dbReference>
<dbReference type="GO" id="GO:0003729">
    <property type="term" value="F:mRNA binding"/>
    <property type="evidence" value="ECO:0007669"/>
    <property type="project" value="TreeGrafter"/>
</dbReference>
<reference evidence="4" key="1">
    <citation type="submission" date="2022-10" db="EMBL/GenBank/DDBJ databases">
        <authorList>
            <person name="Chen Y."/>
            <person name="Dougan E. K."/>
            <person name="Chan C."/>
            <person name="Rhodes N."/>
            <person name="Thang M."/>
        </authorList>
    </citation>
    <scope>NUCLEOTIDE SEQUENCE</scope>
</reference>
<feature type="domain" description="PUM-HD" evidence="3">
    <location>
        <begin position="65"/>
        <end position="423"/>
    </location>
</feature>
<gene>
    <name evidence="4" type="ORF">C1SCF055_LOCUS22167</name>
</gene>
<dbReference type="InterPro" id="IPR001313">
    <property type="entry name" value="Pumilio_RNA-bd_rpt"/>
</dbReference>
<dbReference type="SUPFAM" id="SSF48371">
    <property type="entry name" value="ARM repeat"/>
    <property type="match status" value="1"/>
</dbReference>
<feature type="repeat" description="Pumilio" evidence="2">
    <location>
        <begin position="167"/>
        <end position="202"/>
    </location>
</feature>
<evidence type="ECO:0000313" key="4">
    <source>
        <dbReference type="EMBL" id="CAI3995633.1"/>
    </source>
</evidence>
<dbReference type="GO" id="GO:0005737">
    <property type="term" value="C:cytoplasm"/>
    <property type="evidence" value="ECO:0007669"/>
    <property type="project" value="TreeGrafter"/>
</dbReference>
<feature type="repeat" description="Pumilio" evidence="2">
    <location>
        <begin position="239"/>
        <end position="275"/>
    </location>
</feature>
<sequence>MTTGRASNAFLAMPGPECYLLGRTGPFTQLTLDQHQPPPGFENYQGLLHLETMKAAASLLPLPTLLAPLPQCVKSIDTPKESGLPILLSREDVAIGKVVRNQEGAEIVSQLLAADASATPLVVTSLLPDLPFLASHPHGAGVISDLFEACRRAPDHGASTIPALTRRLQGSLLRLTRDRWGCRVMQAALEDAAPDFQQAFANELQGKALKLCQHLHANFVLQKYVELVPASSAGFLLEELTPHAMEVAVHVYGCRVLQRLIEHCPREPQLASLLESVLSAVPQIEKLLKDPFGSNVLRAVVAYGSDSQVKAIMAAISTNVLKFAKHKHASLVFERCLEASSERSGDFPERDMLVALLLGDGTSRAPLAQVLLDRFGNYLAQRMIHCCKSEEEPRVLNLLARCLPKLQRSPQGRHITIAAQKRFGCMPGVPGNIGMSAQASGRPSANLGAQA</sequence>